<dbReference type="GO" id="GO:0006355">
    <property type="term" value="P:regulation of DNA-templated transcription"/>
    <property type="evidence" value="ECO:0007669"/>
    <property type="project" value="InterPro"/>
</dbReference>
<dbReference type="Pfam" id="PF00376">
    <property type="entry name" value="MerR"/>
    <property type="match status" value="1"/>
</dbReference>
<keyword evidence="2" id="KW-0238">DNA-binding</keyword>
<dbReference type="AlphaFoldDB" id="A0AA45L885"/>
<evidence type="ECO:0000313" key="3">
    <source>
        <dbReference type="Proteomes" id="UP000677152"/>
    </source>
</evidence>
<dbReference type="InterPro" id="IPR009061">
    <property type="entry name" value="DNA-bd_dom_put_sf"/>
</dbReference>
<gene>
    <name evidence="2" type="ORF">KCV87_02795</name>
</gene>
<feature type="domain" description="HTH merR-type" evidence="1">
    <location>
        <begin position="1"/>
        <end position="41"/>
    </location>
</feature>
<organism evidence="2 3">
    <name type="scientific">Actinosynnema pretiosum subsp. pretiosum</name>
    <dbReference type="NCBI Taxonomy" id="103721"/>
    <lineage>
        <taxon>Bacteria</taxon>
        <taxon>Bacillati</taxon>
        <taxon>Actinomycetota</taxon>
        <taxon>Actinomycetes</taxon>
        <taxon>Pseudonocardiales</taxon>
        <taxon>Pseudonocardiaceae</taxon>
        <taxon>Actinosynnema</taxon>
    </lineage>
</organism>
<protein>
    <submittedName>
        <fullName evidence="2">MerR family DNA-binding transcriptional regulator</fullName>
    </submittedName>
</protein>
<accession>A0AA45L885</accession>
<dbReference type="EMBL" id="CP073249">
    <property type="protein sequence ID" value="QUF05067.1"/>
    <property type="molecule type" value="Genomic_DNA"/>
</dbReference>
<dbReference type="SUPFAM" id="SSF46955">
    <property type="entry name" value="Putative DNA-binding domain"/>
    <property type="match status" value="1"/>
</dbReference>
<evidence type="ECO:0000313" key="2">
    <source>
        <dbReference type="EMBL" id="QUF05067.1"/>
    </source>
</evidence>
<proteinExistence type="predicted"/>
<sequence>MTGISAHTVRFYEKEGLFASPVRRNASGRRVFDEGEVALLRAHERRMAGQVAELTSLLGVVRGKVALYEAHLGAGTADSLWRDSPDCSPPSVR</sequence>
<reference evidence="2" key="1">
    <citation type="submission" date="2021-04" db="EMBL/GenBank/DDBJ databases">
        <title>Genomic sequence of Actinosynnema pretiosum subsp. pretiosum ATCC 31280 (C-14919).</title>
        <authorList>
            <person name="Bai L."/>
            <person name="Wang X."/>
            <person name="Xiao Y."/>
        </authorList>
    </citation>
    <scope>NUCLEOTIDE SEQUENCE</scope>
    <source>
        <strain evidence="2">ATCC 31280</strain>
    </source>
</reference>
<dbReference type="InterPro" id="IPR000551">
    <property type="entry name" value="MerR-type_HTH_dom"/>
</dbReference>
<name>A0AA45L885_9PSEU</name>
<dbReference type="GO" id="GO:0003677">
    <property type="term" value="F:DNA binding"/>
    <property type="evidence" value="ECO:0007669"/>
    <property type="project" value="UniProtKB-KW"/>
</dbReference>
<evidence type="ECO:0000259" key="1">
    <source>
        <dbReference type="PROSITE" id="PS50937"/>
    </source>
</evidence>
<dbReference type="Proteomes" id="UP000677152">
    <property type="component" value="Chromosome"/>
</dbReference>
<dbReference type="PROSITE" id="PS50937">
    <property type="entry name" value="HTH_MERR_2"/>
    <property type="match status" value="1"/>
</dbReference>
<dbReference type="Gene3D" id="1.10.1660.10">
    <property type="match status" value="1"/>
</dbReference>